<name>A0AAP3AJ78_RIEAN</name>
<dbReference type="Pfam" id="PF08541">
    <property type="entry name" value="ACP_syn_III_C"/>
    <property type="match status" value="1"/>
</dbReference>
<dbReference type="Proteomes" id="UP001207440">
    <property type="component" value="Unassembled WGS sequence"/>
</dbReference>
<comment type="caution">
    <text evidence="5">The sequence shown here is derived from an EMBL/GenBank/DDBJ whole genome shotgun (WGS) entry which is preliminary data.</text>
</comment>
<dbReference type="PANTHER" id="PTHR34069:SF2">
    <property type="entry name" value="BETA-KETOACYL-[ACYL-CARRIER-PROTEIN] SYNTHASE III"/>
    <property type="match status" value="1"/>
</dbReference>
<dbReference type="SUPFAM" id="SSF53901">
    <property type="entry name" value="Thiolase-like"/>
    <property type="match status" value="1"/>
</dbReference>
<dbReference type="NCBIfam" id="NF006829">
    <property type="entry name" value="PRK09352.1"/>
    <property type="match status" value="1"/>
</dbReference>
<dbReference type="Pfam" id="PF08545">
    <property type="entry name" value="ACP_syn_III"/>
    <property type="match status" value="1"/>
</dbReference>
<dbReference type="EMBL" id="JAOZYT010000001">
    <property type="protein sequence ID" value="MCW0522770.1"/>
    <property type="molecule type" value="Genomic_DNA"/>
</dbReference>
<feature type="domain" description="Beta-ketoacyl-[acyl-carrier-protein] synthase III C-terminal" evidence="3">
    <location>
        <begin position="252"/>
        <end position="338"/>
    </location>
</feature>
<dbReference type="GO" id="GO:0044550">
    <property type="term" value="P:secondary metabolite biosynthetic process"/>
    <property type="evidence" value="ECO:0007669"/>
    <property type="project" value="TreeGrafter"/>
</dbReference>
<feature type="domain" description="Beta-ketoacyl-[acyl-carrier-protein] synthase III N-terminal" evidence="4">
    <location>
        <begin position="114"/>
        <end position="190"/>
    </location>
</feature>
<dbReference type="GeneID" id="93717840"/>
<accession>A0AAP3AJ78</accession>
<dbReference type="InterPro" id="IPR016039">
    <property type="entry name" value="Thiolase-like"/>
</dbReference>
<evidence type="ECO:0000259" key="4">
    <source>
        <dbReference type="Pfam" id="PF08545"/>
    </source>
</evidence>
<dbReference type="CDD" id="cd00830">
    <property type="entry name" value="KAS_III"/>
    <property type="match status" value="1"/>
</dbReference>
<evidence type="ECO:0000313" key="5">
    <source>
        <dbReference type="EMBL" id="MCW0522770.1"/>
    </source>
</evidence>
<evidence type="ECO:0000259" key="3">
    <source>
        <dbReference type="Pfam" id="PF08541"/>
    </source>
</evidence>
<proteinExistence type="predicted"/>
<evidence type="ECO:0000256" key="1">
    <source>
        <dbReference type="ARBA" id="ARBA00022679"/>
    </source>
</evidence>
<reference evidence="5" key="1">
    <citation type="submission" date="2022-10" db="EMBL/GenBank/DDBJ databases">
        <title>Sifting through the core-genome to identify putative cross-protective antigens against Riemerella anatipestifer.</title>
        <authorList>
            <person name="Zheng X."/>
            <person name="Zhang W."/>
        </authorList>
    </citation>
    <scope>NUCLEOTIDE SEQUENCE</scope>
    <source>
        <strain evidence="5">ZWRA178</strain>
    </source>
</reference>
<dbReference type="RefSeq" id="WP_013446891.1">
    <property type="nucleotide sequence ID" value="NZ_CP029760.1"/>
</dbReference>
<dbReference type="InterPro" id="IPR013751">
    <property type="entry name" value="ACP_syn_III_N"/>
</dbReference>
<dbReference type="GO" id="GO:0004315">
    <property type="term" value="F:3-oxoacyl-[acyl-carrier-protein] synthase activity"/>
    <property type="evidence" value="ECO:0007669"/>
    <property type="project" value="InterPro"/>
</dbReference>
<protein>
    <submittedName>
        <fullName evidence="5">Ketoacyl-ACP synthase III</fullName>
    </submittedName>
</protein>
<sequence length="350" mass="38848">MAFLQIPNVHIKGIAACVPKKVVKNESLTNIFPQEELEKIINSVGIKERRIADASITASDLCMKAAEKLFADLEIDRESIDVLIFMSQTSDYKIPATAPILQQKLGLSKDCACFDVTLACSGYVYALTTAFTYLNLPNVRRVLLLDGETFSKIVNPKDKTNALLYGDAGTATLLEKKEGEHFSSLLKTDGSGWDAVMIKAGGCRVPTTHQSFQEYEREDGSLGDDTQIYMNGIDVFNFTMKVVPKSIKEITEKCEIALEDIDKIIFHQANKFMTDFFTKKLKYRSDNVPYSLDKFGNTSSATIPLTIVSELKNWQSERKRVLISGFGAGLSWGAAILNLDGTHISDLQEI</sequence>
<dbReference type="PANTHER" id="PTHR34069">
    <property type="entry name" value="3-OXOACYL-[ACYL-CARRIER-PROTEIN] SYNTHASE 3"/>
    <property type="match status" value="1"/>
</dbReference>
<dbReference type="InterPro" id="IPR013747">
    <property type="entry name" value="ACP_syn_III_C"/>
</dbReference>
<evidence type="ECO:0000256" key="2">
    <source>
        <dbReference type="ARBA" id="ARBA00023315"/>
    </source>
</evidence>
<dbReference type="Gene3D" id="3.40.47.10">
    <property type="match status" value="1"/>
</dbReference>
<dbReference type="GO" id="GO:0006633">
    <property type="term" value="P:fatty acid biosynthetic process"/>
    <property type="evidence" value="ECO:0007669"/>
    <property type="project" value="InterPro"/>
</dbReference>
<keyword evidence="2" id="KW-0012">Acyltransferase</keyword>
<organism evidence="5 6">
    <name type="scientific">Riemerella anatipestifer</name>
    <name type="common">Moraxella anatipestifer</name>
    <dbReference type="NCBI Taxonomy" id="34085"/>
    <lineage>
        <taxon>Bacteria</taxon>
        <taxon>Pseudomonadati</taxon>
        <taxon>Bacteroidota</taxon>
        <taxon>Flavobacteriia</taxon>
        <taxon>Flavobacteriales</taxon>
        <taxon>Weeksellaceae</taxon>
        <taxon>Riemerella</taxon>
    </lineage>
</organism>
<evidence type="ECO:0000313" key="6">
    <source>
        <dbReference type="Proteomes" id="UP001207440"/>
    </source>
</evidence>
<gene>
    <name evidence="5" type="ORF">OKE68_00360</name>
</gene>
<keyword evidence="1" id="KW-0808">Transferase</keyword>
<dbReference type="AlphaFoldDB" id="A0AAP3AJ78"/>